<evidence type="ECO:0000256" key="11">
    <source>
        <dbReference type="ARBA" id="ARBA00048679"/>
    </source>
</evidence>
<evidence type="ECO:0000256" key="8">
    <source>
        <dbReference type="ARBA" id="ARBA00022840"/>
    </source>
</evidence>
<dbReference type="GO" id="GO:0005524">
    <property type="term" value="F:ATP binding"/>
    <property type="evidence" value="ECO:0007669"/>
    <property type="project" value="UniProtKB-UniRule"/>
</dbReference>
<feature type="binding site" evidence="13">
    <location>
        <position position="612"/>
    </location>
    <ligand>
        <name>Mg(2+)</name>
        <dbReference type="ChEBI" id="CHEBI:18420"/>
    </ligand>
</feature>
<dbReference type="InterPro" id="IPR017441">
    <property type="entry name" value="Protein_kinase_ATP_BS"/>
</dbReference>
<comment type="catalytic activity">
    <reaction evidence="10">
        <text>L-threonyl-[protein] + ATP = O-phospho-L-threonyl-[protein] + ADP + H(+)</text>
        <dbReference type="Rhea" id="RHEA:46608"/>
        <dbReference type="Rhea" id="RHEA-COMP:11060"/>
        <dbReference type="Rhea" id="RHEA-COMP:11605"/>
        <dbReference type="ChEBI" id="CHEBI:15378"/>
        <dbReference type="ChEBI" id="CHEBI:30013"/>
        <dbReference type="ChEBI" id="CHEBI:30616"/>
        <dbReference type="ChEBI" id="CHEBI:61977"/>
        <dbReference type="ChEBI" id="CHEBI:456216"/>
        <dbReference type="EC" id="2.7.11.1"/>
    </reaction>
</comment>
<feature type="active site" description="Proton acceptor" evidence="12">
    <location>
        <position position="594"/>
    </location>
</feature>
<reference evidence="17" key="1">
    <citation type="submission" date="2020-01" db="EMBL/GenBank/DDBJ databases">
        <title>Development of genomics and gene disruption for Polysphondylium violaceum indicates a role for the polyketide synthase stlB in stalk morphogenesis.</title>
        <authorList>
            <person name="Narita B."/>
            <person name="Kawabe Y."/>
            <person name="Kin K."/>
            <person name="Saito T."/>
            <person name="Gibbs R."/>
            <person name="Kuspa A."/>
            <person name="Muzny D."/>
            <person name="Queller D."/>
            <person name="Richards S."/>
            <person name="Strassman J."/>
            <person name="Sucgang R."/>
            <person name="Worley K."/>
            <person name="Schaap P."/>
        </authorList>
    </citation>
    <scope>NUCLEOTIDE SEQUENCE</scope>
    <source>
        <strain evidence="17">QSvi11</strain>
    </source>
</reference>
<feature type="compositionally biased region" description="Polar residues" evidence="15">
    <location>
        <begin position="42"/>
        <end position="51"/>
    </location>
</feature>
<dbReference type="PANTHER" id="PTHR48012:SF2">
    <property type="entry name" value="STERILE20-LIKE KINASE, ISOFORM B"/>
    <property type="match status" value="1"/>
</dbReference>
<feature type="domain" description="Protein kinase" evidence="16">
    <location>
        <begin position="475"/>
        <end position="723"/>
    </location>
</feature>
<dbReference type="InterPro" id="IPR050629">
    <property type="entry name" value="STE20/SPS1-PAK"/>
</dbReference>
<proteinExistence type="predicted"/>
<evidence type="ECO:0000256" key="14">
    <source>
        <dbReference type="PROSITE-ProRule" id="PRU10141"/>
    </source>
</evidence>
<evidence type="ECO:0000256" key="2">
    <source>
        <dbReference type="ARBA" id="ARBA00012513"/>
    </source>
</evidence>
<feature type="compositionally biased region" description="Polar residues" evidence="15">
    <location>
        <begin position="429"/>
        <end position="439"/>
    </location>
</feature>
<dbReference type="InterPro" id="IPR008271">
    <property type="entry name" value="Ser/Thr_kinase_AS"/>
</dbReference>
<feature type="compositionally biased region" description="Low complexity" evidence="15">
    <location>
        <begin position="260"/>
        <end position="283"/>
    </location>
</feature>
<keyword evidence="4" id="KW-0808">Transferase</keyword>
<dbReference type="OrthoDB" id="19334at2759"/>
<evidence type="ECO:0000256" key="5">
    <source>
        <dbReference type="ARBA" id="ARBA00022723"/>
    </source>
</evidence>
<keyword evidence="3" id="KW-0723">Serine/threonine-protein kinase</keyword>
<evidence type="ECO:0000259" key="16">
    <source>
        <dbReference type="PROSITE" id="PS50011"/>
    </source>
</evidence>
<comment type="caution">
    <text evidence="17">The sequence shown here is derived from an EMBL/GenBank/DDBJ whole genome shotgun (WGS) entry which is preliminary data.</text>
</comment>
<dbReference type="GO" id="GO:0004674">
    <property type="term" value="F:protein serine/threonine kinase activity"/>
    <property type="evidence" value="ECO:0007669"/>
    <property type="project" value="UniProtKB-KW"/>
</dbReference>
<dbReference type="CDD" id="cd05122">
    <property type="entry name" value="PKc_STE"/>
    <property type="match status" value="1"/>
</dbReference>
<feature type="compositionally biased region" description="Basic residues" evidence="15">
    <location>
        <begin position="326"/>
        <end position="336"/>
    </location>
</feature>
<feature type="compositionally biased region" description="Polar residues" evidence="15">
    <location>
        <begin position="405"/>
        <end position="420"/>
    </location>
</feature>
<evidence type="ECO:0000256" key="6">
    <source>
        <dbReference type="ARBA" id="ARBA00022741"/>
    </source>
</evidence>
<feature type="compositionally biased region" description="Polar residues" evidence="15">
    <location>
        <begin position="115"/>
        <end position="124"/>
    </location>
</feature>
<protein>
    <recommendedName>
        <fullName evidence="2">non-specific serine/threonine protein kinase</fullName>
        <ecNumber evidence="2">2.7.11.1</ecNumber>
    </recommendedName>
</protein>
<evidence type="ECO:0000256" key="9">
    <source>
        <dbReference type="ARBA" id="ARBA00022842"/>
    </source>
</evidence>
<keyword evidence="9 13" id="KW-0460">Magnesium</keyword>
<feature type="compositionally biased region" description="Low complexity" evidence="15">
    <location>
        <begin position="125"/>
        <end position="165"/>
    </location>
</feature>
<dbReference type="SUPFAM" id="SSF56112">
    <property type="entry name" value="Protein kinase-like (PK-like)"/>
    <property type="match status" value="1"/>
</dbReference>
<dbReference type="GO" id="GO:0005737">
    <property type="term" value="C:cytoplasm"/>
    <property type="evidence" value="ECO:0007669"/>
    <property type="project" value="TreeGrafter"/>
</dbReference>
<dbReference type="PROSITE" id="PS00107">
    <property type="entry name" value="PROTEIN_KINASE_ATP"/>
    <property type="match status" value="1"/>
</dbReference>
<dbReference type="PROSITE" id="PS50011">
    <property type="entry name" value="PROTEIN_KINASE_DOM"/>
    <property type="match status" value="1"/>
</dbReference>
<organism evidence="17 18">
    <name type="scientific">Polysphondylium violaceum</name>
    <dbReference type="NCBI Taxonomy" id="133409"/>
    <lineage>
        <taxon>Eukaryota</taxon>
        <taxon>Amoebozoa</taxon>
        <taxon>Evosea</taxon>
        <taxon>Eumycetozoa</taxon>
        <taxon>Dictyostelia</taxon>
        <taxon>Dictyosteliales</taxon>
        <taxon>Dictyosteliaceae</taxon>
        <taxon>Polysphondylium</taxon>
    </lineage>
</organism>
<dbReference type="Proteomes" id="UP000695562">
    <property type="component" value="Unassembled WGS sequence"/>
</dbReference>
<feature type="compositionally biased region" description="Polar residues" evidence="15">
    <location>
        <begin position="284"/>
        <end position="293"/>
    </location>
</feature>
<sequence>MDVELHPTETTTEQQQQQQTPPPPPPQQPPATELQGEDKLNTIDNTTTTPIVESKVLPEIIEATADINSNNTTPPTTNGSSGDNDSLNQQEEKQEEKEQQQEVKKEEQEKKQEETTVINSAADNNTTTVVSVTSTSTSPLSSSSVNTPTLVSANNNSNTTTNTSPTEERLRCKMHRNNYLMTQLGGQSIDMTLDQLLDESNPNTGMGYKVPGPQGFLSFVNQEELNNSFSSTNNNNKKTNNNHHSSSSTFNSNNRDKMVNNTTTTTNNNNDTPSKLKLSTSSSRVNALNKQETSSPPSAGSDSPSKRKSYRSSAKNTLQKNDEDRRKRKEQKRARAREKPTIVKTVEDLPVECIKMIKKSKIQEDKLNQNLHILLPILRFRTGFNLKLANSSRVNSVHIKSSSTAVNNTGADESNVNISPETGIDANNHHNSGSQYHPSHNNEEDSYDGSRLENTIVPKGSPDLLDKSQDVKKIYKNLKQIGSGGFGSVFLAKSVIDKCEVAIKKIAHSSAKAQRTNLNEIGFLHFCKHPNIVSYIRSHLVDDHVWITMEYMQGGTLTEAAAGHTFNESCIAYVARGMLEGLSYLHSHQLVHRDIKSGNIMMTIDGKIKIVDFGLCVDNTERKLTHMAGSPFWMSPEMIRGDGYGSMSDIWSFGICLLELANGEPPNRKSSLNAMFTTATGGYIGLDRPERWTENFRQFLSLCLEFDPSKRHSADQLLKHPWLLSSENPETMKKILAQIFIANVMNHLDPI</sequence>
<dbReference type="InterPro" id="IPR011009">
    <property type="entry name" value="Kinase-like_dom_sf"/>
</dbReference>
<feature type="binding site" evidence="13">
    <location>
        <position position="599"/>
    </location>
    <ligand>
        <name>Mg(2+)</name>
        <dbReference type="ChEBI" id="CHEBI:18420"/>
    </ligand>
</feature>
<feature type="compositionally biased region" description="Low complexity" evidence="15">
    <location>
        <begin position="294"/>
        <end position="303"/>
    </location>
</feature>
<evidence type="ECO:0000256" key="10">
    <source>
        <dbReference type="ARBA" id="ARBA00047899"/>
    </source>
</evidence>
<keyword evidence="6 14" id="KW-0547">Nucleotide-binding</keyword>
<evidence type="ECO:0000256" key="12">
    <source>
        <dbReference type="PIRSR" id="PIRSR000615-1"/>
    </source>
</evidence>
<dbReference type="PROSITE" id="PS00108">
    <property type="entry name" value="PROTEIN_KINASE_ST"/>
    <property type="match status" value="1"/>
</dbReference>
<feature type="region of interest" description="Disordered" evidence="15">
    <location>
        <begin position="1"/>
        <end position="168"/>
    </location>
</feature>
<keyword evidence="5 13" id="KW-0479">Metal-binding</keyword>
<accession>A0A8J4UXR6</accession>
<evidence type="ECO:0000256" key="7">
    <source>
        <dbReference type="ARBA" id="ARBA00022777"/>
    </source>
</evidence>
<feature type="region of interest" description="Disordered" evidence="15">
    <location>
        <begin position="405"/>
        <end position="453"/>
    </location>
</feature>
<dbReference type="GO" id="GO:0046872">
    <property type="term" value="F:metal ion binding"/>
    <property type="evidence" value="ECO:0007669"/>
    <property type="project" value="UniProtKB-KW"/>
</dbReference>
<dbReference type="PANTHER" id="PTHR48012">
    <property type="entry name" value="STERILE20-LIKE KINASE, ISOFORM B-RELATED"/>
    <property type="match status" value="1"/>
</dbReference>
<evidence type="ECO:0000313" key="18">
    <source>
        <dbReference type="Proteomes" id="UP000695562"/>
    </source>
</evidence>
<evidence type="ECO:0000256" key="13">
    <source>
        <dbReference type="PIRSR" id="PIRSR000615-3"/>
    </source>
</evidence>
<keyword evidence="8 14" id="KW-0067">ATP-binding</keyword>
<feature type="binding site" evidence="14">
    <location>
        <position position="505"/>
    </location>
    <ligand>
        <name>ATP</name>
        <dbReference type="ChEBI" id="CHEBI:30616"/>
    </ligand>
</feature>
<evidence type="ECO:0000313" key="17">
    <source>
        <dbReference type="EMBL" id="KAF2071340.1"/>
    </source>
</evidence>
<dbReference type="EMBL" id="AJWJ01000385">
    <property type="protein sequence ID" value="KAF2071340.1"/>
    <property type="molecule type" value="Genomic_DNA"/>
</dbReference>
<feature type="compositionally biased region" description="Basic and acidic residues" evidence="15">
    <location>
        <begin position="90"/>
        <end position="114"/>
    </location>
</feature>
<evidence type="ECO:0000256" key="4">
    <source>
        <dbReference type="ARBA" id="ARBA00022679"/>
    </source>
</evidence>
<dbReference type="SMART" id="SM00220">
    <property type="entry name" value="S_TKc"/>
    <property type="match status" value="1"/>
</dbReference>
<feature type="compositionally biased region" description="Pro residues" evidence="15">
    <location>
        <begin position="20"/>
        <end position="29"/>
    </location>
</feature>
<dbReference type="FunFam" id="1.10.510.10:FF:001158">
    <property type="entry name" value="Probable serine/threonine-protein kinase mkcE"/>
    <property type="match status" value="1"/>
</dbReference>
<feature type="compositionally biased region" description="Low complexity" evidence="15">
    <location>
        <begin position="8"/>
        <end position="19"/>
    </location>
</feature>
<feature type="compositionally biased region" description="Low complexity" evidence="15">
    <location>
        <begin position="227"/>
        <end position="253"/>
    </location>
</feature>
<comment type="catalytic activity">
    <reaction evidence="11">
        <text>L-seryl-[protein] + ATP = O-phospho-L-seryl-[protein] + ADP + H(+)</text>
        <dbReference type="Rhea" id="RHEA:17989"/>
        <dbReference type="Rhea" id="RHEA-COMP:9863"/>
        <dbReference type="Rhea" id="RHEA-COMP:11604"/>
        <dbReference type="ChEBI" id="CHEBI:15378"/>
        <dbReference type="ChEBI" id="CHEBI:29999"/>
        <dbReference type="ChEBI" id="CHEBI:30616"/>
        <dbReference type="ChEBI" id="CHEBI:83421"/>
        <dbReference type="ChEBI" id="CHEBI:456216"/>
        <dbReference type="EC" id="2.7.11.1"/>
    </reaction>
</comment>
<dbReference type="AlphaFoldDB" id="A0A8J4UXR6"/>
<evidence type="ECO:0000256" key="1">
    <source>
        <dbReference type="ARBA" id="ARBA00001946"/>
    </source>
</evidence>
<comment type="cofactor">
    <cofactor evidence="1">
        <name>Mg(2+)</name>
        <dbReference type="ChEBI" id="CHEBI:18420"/>
    </cofactor>
</comment>
<keyword evidence="18" id="KW-1185">Reference proteome</keyword>
<dbReference type="Gene3D" id="1.10.510.10">
    <property type="entry name" value="Transferase(Phosphotransferase) domain 1"/>
    <property type="match status" value="1"/>
</dbReference>
<evidence type="ECO:0000256" key="3">
    <source>
        <dbReference type="ARBA" id="ARBA00022527"/>
    </source>
</evidence>
<keyword evidence="7" id="KW-0418">Kinase</keyword>
<feature type="compositionally biased region" description="Low complexity" evidence="15">
    <location>
        <begin position="68"/>
        <end position="82"/>
    </location>
</feature>
<evidence type="ECO:0000256" key="15">
    <source>
        <dbReference type="SAM" id="MobiDB-lite"/>
    </source>
</evidence>
<dbReference type="EC" id="2.7.11.1" evidence="2"/>
<feature type="compositionally biased region" description="Basic and acidic residues" evidence="15">
    <location>
        <begin position="440"/>
        <end position="451"/>
    </location>
</feature>
<name>A0A8J4UXR6_9MYCE</name>
<feature type="region of interest" description="Disordered" evidence="15">
    <location>
        <begin position="227"/>
        <end position="339"/>
    </location>
</feature>
<dbReference type="InterPro" id="IPR000719">
    <property type="entry name" value="Prot_kinase_dom"/>
</dbReference>
<dbReference type="Pfam" id="PF00069">
    <property type="entry name" value="Pkinase"/>
    <property type="match status" value="1"/>
</dbReference>
<gene>
    <name evidence="17" type="ORF">CYY_007338</name>
</gene>